<dbReference type="AlphaFoldDB" id="A0A663MLQ4"/>
<evidence type="ECO:0000313" key="2">
    <source>
        <dbReference type="Ensembl" id="ENSACUP00000012203.1"/>
    </source>
</evidence>
<protein>
    <submittedName>
        <fullName evidence="2">Uncharacterized protein</fullName>
    </submittedName>
</protein>
<accession>A0A663MLQ4</accession>
<feature type="region of interest" description="Disordered" evidence="1">
    <location>
        <begin position="203"/>
        <end position="238"/>
    </location>
</feature>
<reference evidence="2" key="2">
    <citation type="submission" date="2025-09" db="UniProtKB">
        <authorList>
            <consortium name="Ensembl"/>
        </authorList>
    </citation>
    <scope>IDENTIFICATION</scope>
</reference>
<dbReference type="Proteomes" id="UP000472269">
    <property type="component" value="Unplaced"/>
</dbReference>
<organism evidence="2 3">
    <name type="scientific">Athene cunicularia</name>
    <name type="common">Burrowing owl</name>
    <name type="synonym">Speotyto cunicularia</name>
    <dbReference type="NCBI Taxonomy" id="194338"/>
    <lineage>
        <taxon>Eukaryota</taxon>
        <taxon>Metazoa</taxon>
        <taxon>Chordata</taxon>
        <taxon>Craniata</taxon>
        <taxon>Vertebrata</taxon>
        <taxon>Euteleostomi</taxon>
        <taxon>Archelosauria</taxon>
        <taxon>Archosauria</taxon>
        <taxon>Dinosauria</taxon>
        <taxon>Saurischia</taxon>
        <taxon>Theropoda</taxon>
        <taxon>Coelurosauria</taxon>
        <taxon>Aves</taxon>
        <taxon>Neognathae</taxon>
        <taxon>Neoaves</taxon>
        <taxon>Telluraves</taxon>
        <taxon>Strigiformes</taxon>
        <taxon>Strigidae</taxon>
        <taxon>Athene</taxon>
    </lineage>
</organism>
<evidence type="ECO:0000256" key="1">
    <source>
        <dbReference type="SAM" id="MobiDB-lite"/>
    </source>
</evidence>
<sequence length="238" mass="25355">MVTLLWPRAGHCCPLALGGPRGRSLALLESRARPARALSPSRLLETLPGNGSRAVGLGEAGSNLPSRVLLWQELCVLRKADDVVRLQVQPQLTWEGWGSGTAPRHLRNPKSGGVAGPSIKGSVSQALNLHCYWISGLALPWRGSPGGVRCSPRFKQIPKMFSCSLGLALSPTQHANGWASRRDASVLPHRYGHGQHEAASCQNRGACESQNQGLNPPHPLPRLWGDLGLQGHGSAVPG</sequence>
<keyword evidence="3" id="KW-1185">Reference proteome</keyword>
<proteinExistence type="predicted"/>
<reference evidence="2" key="1">
    <citation type="submission" date="2025-08" db="UniProtKB">
        <authorList>
            <consortium name="Ensembl"/>
        </authorList>
    </citation>
    <scope>IDENTIFICATION</scope>
</reference>
<dbReference type="Ensembl" id="ENSACUT00000013030.1">
    <property type="protein sequence ID" value="ENSACUP00000012203.1"/>
    <property type="gene ID" value="ENSACUG00000008255.1"/>
</dbReference>
<feature type="compositionally biased region" description="Polar residues" evidence="1">
    <location>
        <begin position="203"/>
        <end position="214"/>
    </location>
</feature>
<name>A0A663MLQ4_ATHCN</name>
<evidence type="ECO:0000313" key="3">
    <source>
        <dbReference type="Proteomes" id="UP000472269"/>
    </source>
</evidence>